<evidence type="ECO:0000313" key="3">
    <source>
        <dbReference type="Proteomes" id="UP000286576"/>
    </source>
</evidence>
<keyword evidence="3" id="KW-1185">Reference proteome</keyword>
<dbReference type="Gene3D" id="3.40.630.30">
    <property type="match status" value="1"/>
</dbReference>
<dbReference type="InterPro" id="IPR016181">
    <property type="entry name" value="Acyl_CoA_acyltransferase"/>
</dbReference>
<comment type="caution">
    <text evidence="2">The sequence shown here is derived from an EMBL/GenBank/DDBJ whole genome shotgun (WGS) entry which is preliminary data.</text>
</comment>
<accession>A0A418NVS0</accession>
<evidence type="ECO:0000259" key="1">
    <source>
        <dbReference type="Pfam" id="PF13480"/>
    </source>
</evidence>
<keyword evidence="2" id="KW-0808">Transferase</keyword>
<dbReference type="InterPro" id="IPR038740">
    <property type="entry name" value="BioF2-like_GNAT_dom"/>
</dbReference>
<organism evidence="2 3">
    <name type="scientific">Aurantiacibacter zhengii</name>
    <dbReference type="NCBI Taxonomy" id="2307003"/>
    <lineage>
        <taxon>Bacteria</taxon>
        <taxon>Pseudomonadati</taxon>
        <taxon>Pseudomonadota</taxon>
        <taxon>Alphaproteobacteria</taxon>
        <taxon>Sphingomonadales</taxon>
        <taxon>Erythrobacteraceae</taxon>
        <taxon>Aurantiacibacter</taxon>
    </lineage>
</organism>
<dbReference type="SUPFAM" id="SSF55729">
    <property type="entry name" value="Acyl-CoA N-acyltransferases (Nat)"/>
    <property type="match status" value="1"/>
</dbReference>
<evidence type="ECO:0000313" key="2">
    <source>
        <dbReference type="EMBL" id="RIV88717.1"/>
    </source>
</evidence>
<name>A0A418NVS0_9SPHN</name>
<protein>
    <submittedName>
        <fullName evidence="2">GNAT family N-acetyltransferase</fullName>
    </submittedName>
</protein>
<dbReference type="OrthoDB" id="8334427at2"/>
<feature type="domain" description="BioF2-like acetyltransferase" evidence="1">
    <location>
        <begin position="162"/>
        <end position="291"/>
    </location>
</feature>
<proteinExistence type="predicted"/>
<gene>
    <name evidence="2" type="ORF">D2V07_00085</name>
</gene>
<dbReference type="Proteomes" id="UP000286576">
    <property type="component" value="Unassembled WGS sequence"/>
</dbReference>
<dbReference type="Pfam" id="PF13480">
    <property type="entry name" value="Acetyltransf_6"/>
    <property type="match status" value="1"/>
</dbReference>
<dbReference type="AlphaFoldDB" id="A0A418NVS0"/>
<dbReference type="RefSeq" id="WP_119583993.1">
    <property type="nucleotide sequence ID" value="NZ_CAWODQ010000001.1"/>
</dbReference>
<dbReference type="GO" id="GO:0016740">
    <property type="term" value="F:transferase activity"/>
    <property type="evidence" value="ECO:0007669"/>
    <property type="project" value="UniProtKB-KW"/>
</dbReference>
<sequence length="332" mass="36969">MDDSVTAISYHDTVNDLQDLDWSDAGPFARLQWFALLEESGIAPLFATATAHGNGIILPLHRSANGLEALTNWYAFTWSDLRAGDMASEAMLEALARDLRQRTHRLTLRKVPDEDGTLARLTRAFRQAGWVVLAEACDTNHVLPVAGRSYAAFLADRPGRLRTTLKRKAKKVDVSLSTEFEPSNWQAYEDIYAESWKPAEGDPALLRAFAMAESAAGRFRFALARHQGKPVAAQFWTVDGDTAYIHKLAHRSDADALSPGTTLTAALFERVIDTDGVEWVDFGTGDDPYKRDWMEQVRTRWQVTCLRPAAPRNWPFVAKHLLRKLVSGGADG</sequence>
<reference evidence="2 3" key="1">
    <citation type="submission" date="2018-08" db="EMBL/GenBank/DDBJ databases">
        <title>Erythrobacter zhengii sp.nov., a bacterium isolated from deep-sea sediment.</title>
        <authorList>
            <person name="Fang C."/>
            <person name="Wu Y.-H."/>
            <person name="Sun C."/>
            <person name="Wang H."/>
            <person name="Cheng H."/>
            <person name="Meng F.-X."/>
            <person name="Wang C.-S."/>
            <person name="Xu X.-W."/>
        </authorList>
    </citation>
    <scope>NUCLEOTIDE SEQUENCE [LARGE SCALE GENOMIC DNA]</scope>
    <source>
        <strain evidence="2 3">V18</strain>
    </source>
</reference>
<dbReference type="EMBL" id="QXFL01000001">
    <property type="protein sequence ID" value="RIV88717.1"/>
    <property type="molecule type" value="Genomic_DNA"/>
</dbReference>